<evidence type="ECO:0000313" key="1">
    <source>
        <dbReference type="EMBL" id="AAX96432.1"/>
    </source>
</evidence>
<sequence>MAGLGWLETSWDPGSGCQFGLNHRRPWVKAGRNLVRLILGNNEDRVRVLDLKIEPPVPPLTTGRRTLEGDITRLHAITKSEPDATRYPIGFHPTQFIVETEEIEKRLYPNVGLTEMNKDTKKGDGIRIQMEKRKTIEIQHQEKKLGRWRKKTAENVIFDRNYATQEGLRISTSYFSLHVSTAGKGAVLLKVLQRRAGGRRLVKIHCCSKIAGKQA</sequence>
<dbReference type="Proteomes" id="UP000000763">
    <property type="component" value="Chromosome 11"/>
</dbReference>
<evidence type="ECO:0000313" key="2">
    <source>
        <dbReference type="Proteomes" id="UP000000763"/>
    </source>
</evidence>
<accession>Q2R6N4</accession>
<name>Q2R6N4_ORYSJ</name>
<dbReference type="AlphaFoldDB" id="Q2R6N4"/>
<proteinExistence type="predicted"/>
<reference evidence="2" key="1">
    <citation type="journal article" date="2005" name="Nature">
        <title>The map-based sequence of the rice genome.</title>
        <authorList>
            <consortium name="International rice genome sequencing project (IRGSP)"/>
            <person name="Matsumoto T."/>
            <person name="Wu J."/>
            <person name="Kanamori H."/>
            <person name="Katayose Y."/>
            <person name="Fujisawa M."/>
            <person name="Namiki N."/>
            <person name="Mizuno H."/>
            <person name="Yamamoto K."/>
            <person name="Antonio B.A."/>
            <person name="Baba T."/>
            <person name="Sakata K."/>
            <person name="Nagamura Y."/>
            <person name="Aoki H."/>
            <person name="Arikawa K."/>
            <person name="Arita K."/>
            <person name="Bito T."/>
            <person name="Chiden Y."/>
            <person name="Fujitsuka N."/>
            <person name="Fukunaka R."/>
            <person name="Hamada M."/>
            <person name="Harada C."/>
            <person name="Hayashi A."/>
            <person name="Hijishita S."/>
            <person name="Honda M."/>
            <person name="Hosokawa S."/>
            <person name="Ichikawa Y."/>
            <person name="Idonuma A."/>
            <person name="Iijima M."/>
            <person name="Ikeda M."/>
            <person name="Ikeno M."/>
            <person name="Ito K."/>
            <person name="Ito S."/>
            <person name="Ito T."/>
            <person name="Ito Y."/>
            <person name="Ito Y."/>
            <person name="Iwabuchi A."/>
            <person name="Kamiya K."/>
            <person name="Karasawa W."/>
            <person name="Kurita K."/>
            <person name="Katagiri S."/>
            <person name="Kikuta A."/>
            <person name="Kobayashi H."/>
            <person name="Kobayashi N."/>
            <person name="Machita K."/>
            <person name="Maehara T."/>
            <person name="Masukawa M."/>
            <person name="Mizubayashi T."/>
            <person name="Mukai Y."/>
            <person name="Nagasaki H."/>
            <person name="Nagata Y."/>
            <person name="Naito S."/>
            <person name="Nakashima M."/>
            <person name="Nakama Y."/>
            <person name="Nakamichi Y."/>
            <person name="Nakamura M."/>
            <person name="Meguro A."/>
            <person name="Negishi M."/>
            <person name="Ohta I."/>
            <person name="Ohta T."/>
            <person name="Okamoto M."/>
            <person name="Ono N."/>
            <person name="Saji S."/>
            <person name="Sakaguchi M."/>
            <person name="Sakai K."/>
            <person name="Shibata M."/>
            <person name="Shimokawa T."/>
            <person name="Song J."/>
            <person name="Takazaki Y."/>
            <person name="Terasawa K."/>
            <person name="Tsugane M."/>
            <person name="Tsuji K."/>
            <person name="Ueda S."/>
            <person name="Waki K."/>
            <person name="Yamagata H."/>
            <person name="Yamamoto M."/>
            <person name="Yamamoto S."/>
            <person name="Yamane H."/>
            <person name="Yoshiki S."/>
            <person name="Yoshihara R."/>
            <person name="Yukawa K."/>
            <person name="Zhong H."/>
            <person name="Yano M."/>
            <person name="Yuan Q."/>
            <person name="Ouyang S."/>
            <person name="Liu J."/>
            <person name="Jones K.M."/>
            <person name="Gansberger K."/>
            <person name="Moffat K."/>
            <person name="Hill J."/>
            <person name="Bera J."/>
            <person name="Fadrosh D."/>
            <person name="Jin S."/>
            <person name="Johri S."/>
            <person name="Kim M."/>
            <person name="Overton L."/>
            <person name="Reardon M."/>
            <person name="Tsitrin T."/>
            <person name="Vuong H."/>
            <person name="Weaver B."/>
            <person name="Ciecko A."/>
            <person name="Tallon L."/>
            <person name="Jackson J."/>
            <person name="Pai G."/>
            <person name="Aken S.V."/>
            <person name="Utterback T."/>
            <person name="Reidmuller S."/>
            <person name="Feldblyum T."/>
            <person name="Hsiao J."/>
            <person name="Zismann V."/>
            <person name="Iobst S."/>
            <person name="de Vazeille A.R."/>
            <person name="Buell C.R."/>
            <person name="Ying K."/>
            <person name="Li Y."/>
            <person name="Lu T."/>
            <person name="Huang Y."/>
            <person name="Zhao Q."/>
            <person name="Feng Q."/>
            <person name="Zhang L."/>
            <person name="Zhu J."/>
            <person name="Weng Q."/>
            <person name="Mu J."/>
            <person name="Lu Y."/>
            <person name="Fan D."/>
            <person name="Liu Y."/>
            <person name="Guan J."/>
            <person name="Zhang Y."/>
            <person name="Yu S."/>
            <person name="Liu X."/>
            <person name="Zhang Y."/>
            <person name="Hong G."/>
            <person name="Han B."/>
            <person name="Choisne N."/>
            <person name="Demange N."/>
            <person name="Orjeda G."/>
            <person name="Samain S."/>
            <person name="Cattolico L."/>
            <person name="Pelletier E."/>
            <person name="Couloux A."/>
            <person name="Segurens B."/>
            <person name="Wincker P."/>
            <person name="D'Hont A."/>
            <person name="Scarpelli C."/>
            <person name="Weissenbach J."/>
            <person name="Salanoubat M."/>
            <person name="Quetier F."/>
            <person name="Yu Y."/>
            <person name="Kim H.R."/>
            <person name="Rambo T."/>
            <person name="Currie J."/>
            <person name="Collura K."/>
            <person name="Luo M."/>
            <person name="Yang T."/>
            <person name="Ammiraju J.S.S."/>
            <person name="Engler F."/>
            <person name="Soderlund C."/>
            <person name="Wing R.A."/>
            <person name="Palmer L.E."/>
            <person name="de la Bastide M."/>
            <person name="Spiegel L."/>
            <person name="Nascimento L."/>
            <person name="Zutavern T."/>
            <person name="O'Shaughnessy A."/>
            <person name="Dike S."/>
            <person name="Dedhia N."/>
            <person name="Preston R."/>
            <person name="Balija V."/>
            <person name="McCombie W.R."/>
            <person name="Chow T."/>
            <person name="Chen H."/>
            <person name="Chung M."/>
            <person name="Chen C."/>
            <person name="Shaw J."/>
            <person name="Wu H."/>
            <person name="Hsiao K."/>
            <person name="Chao Y."/>
            <person name="Chu M."/>
            <person name="Cheng C."/>
            <person name="Hour A."/>
            <person name="Lee P."/>
            <person name="Lin S."/>
            <person name="Lin Y."/>
            <person name="Liou J."/>
            <person name="Liu S."/>
            <person name="Hsing Y."/>
            <person name="Raghuvanshi S."/>
            <person name="Mohanty A."/>
            <person name="Bharti A.K."/>
            <person name="Gaur A."/>
            <person name="Gupta V."/>
            <person name="Kumar D."/>
            <person name="Ravi V."/>
            <person name="Vij S."/>
            <person name="Kapur A."/>
            <person name="Khurana P."/>
            <person name="Khurana P."/>
            <person name="Khurana J.P."/>
            <person name="Tyagi A.K."/>
            <person name="Gaikwad K."/>
            <person name="Singh A."/>
            <person name="Dalal V."/>
            <person name="Srivastava S."/>
            <person name="Dixit A."/>
            <person name="Pal A.K."/>
            <person name="Ghazi I.A."/>
            <person name="Yadav M."/>
            <person name="Pandit A."/>
            <person name="Bhargava A."/>
            <person name="Sureshbabu K."/>
            <person name="Batra K."/>
            <person name="Sharma T.R."/>
            <person name="Mohapatra T."/>
            <person name="Singh N.K."/>
            <person name="Messing J."/>
            <person name="Nelson A.B."/>
            <person name="Fuks G."/>
            <person name="Kavchok S."/>
            <person name="Keizer G."/>
            <person name="Linton E."/>
            <person name="Llaca V."/>
            <person name="Song R."/>
            <person name="Tanyolac B."/>
            <person name="Young S."/>
            <person name="Ho-Il K."/>
            <person name="Hahn J.H."/>
            <person name="Sangsakoo G."/>
            <person name="Vanavichit A."/>
            <person name="de Mattos Luiz.A.T."/>
            <person name="Zimmer P.D."/>
            <person name="Malone G."/>
            <person name="Dellagostin O."/>
            <person name="de Oliveira A.C."/>
            <person name="Bevan M."/>
            <person name="Bancroft I."/>
            <person name="Minx P."/>
            <person name="Cordum H."/>
            <person name="Wilson R."/>
            <person name="Cheng Z."/>
            <person name="Jin W."/>
            <person name="Jiang J."/>
            <person name="Leong S.A."/>
            <person name="Iwama H."/>
            <person name="Gojobori T."/>
            <person name="Itoh T."/>
            <person name="Niimura Y."/>
            <person name="Fujii Y."/>
            <person name="Habara T."/>
            <person name="Sakai H."/>
            <person name="Sato Y."/>
            <person name="Wilson G."/>
            <person name="Kumar K."/>
            <person name="McCouch S."/>
            <person name="Juretic N."/>
            <person name="Hoen D."/>
            <person name="Wright S."/>
            <person name="Bruskiewich R."/>
            <person name="Bureau T."/>
            <person name="Miyao A."/>
            <person name="Hirochika H."/>
            <person name="Nishikawa T."/>
            <person name="Kadowaki K."/>
            <person name="Sugiura M."/>
            <person name="Burr B."/>
            <person name="Sasaki T."/>
        </authorList>
    </citation>
    <scope>NUCLEOTIDE SEQUENCE [LARGE SCALE GENOMIC DNA]</scope>
    <source>
        <strain evidence="2">cv. Nipponbare</strain>
    </source>
</reference>
<reference evidence="2" key="2">
    <citation type="journal article" date="2008" name="Nucleic Acids Res.">
        <title>The rice annotation project database (RAP-DB): 2008 update.</title>
        <authorList>
            <consortium name="The rice annotation project (RAP)"/>
        </authorList>
    </citation>
    <scope>GENOME REANNOTATION</scope>
    <source>
        <strain evidence="2">cv. Nipponbare</strain>
    </source>
</reference>
<organism evidence="1 2">
    <name type="scientific">Oryza sativa subsp. japonica</name>
    <name type="common">Rice</name>
    <dbReference type="NCBI Taxonomy" id="39947"/>
    <lineage>
        <taxon>Eukaryota</taxon>
        <taxon>Viridiplantae</taxon>
        <taxon>Streptophyta</taxon>
        <taxon>Embryophyta</taxon>
        <taxon>Tracheophyta</taxon>
        <taxon>Spermatophyta</taxon>
        <taxon>Magnoliopsida</taxon>
        <taxon>Liliopsida</taxon>
        <taxon>Poales</taxon>
        <taxon>Poaceae</taxon>
        <taxon>BOP clade</taxon>
        <taxon>Oryzoideae</taxon>
        <taxon>Oryzeae</taxon>
        <taxon>Oryzinae</taxon>
        <taxon>Oryza</taxon>
        <taxon>Oryza sativa</taxon>
    </lineage>
</organism>
<dbReference type="EMBL" id="AC133004">
    <property type="protein sequence ID" value="AAX96432.1"/>
    <property type="molecule type" value="Genomic_DNA"/>
</dbReference>
<protein>
    <submittedName>
        <fullName evidence="1">Transposon protein, putative, unclassified</fullName>
    </submittedName>
</protein>
<gene>
    <name evidence="1" type="ordered locus">LOC_Os11g19440</name>
</gene>